<evidence type="ECO:0008006" key="5">
    <source>
        <dbReference type="Google" id="ProtNLM"/>
    </source>
</evidence>
<dbReference type="GO" id="GO:0006313">
    <property type="term" value="P:DNA transposition"/>
    <property type="evidence" value="ECO:0007669"/>
    <property type="project" value="InterPro"/>
</dbReference>
<keyword evidence="3" id="KW-0233">DNA recombination</keyword>
<evidence type="ECO:0000256" key="1">
    <source>
        <dbReference type="ARBA" id="ARBA00022578"/>
    </source>
</evidence>
<name>X0YTB7_9ZZZZ</name>
<protein>
    <recommendedName>
        <fullName evidence="5">Mutator family transposase</fullName>
    </recommendedName>
</protein>
<dbReference type="AlphaFoldDB" id="X0YTB7"/>
<organism evidence="4">
    <name type="scientific">marine sediment metagenome</name>
    <dbReference type="NCBI Taxonomy" id="412755"/>
    <lineage>
        <taxon>unclassified sequences</taxon>
        <taxon>metagenomes</taxon>
        <taxon>ecological metagenomes</taxon>
    </lineage>
</organism>
<evidence type="ECO:0000256" key="3">
    <source>
        <dbReference type="ARBA" id="ARBA00023172"/>
    </source>
</evidence>
<dbReference type="PANTHER" id="PTHR33217:SF7">
    <property type="entry name" value="TRANSPOSASE FOR INSERTION SEQUENCE ELEMENT IS1081"/>
    <property type="match status" value="1"/>
</dbReference>
<dbReference type="NCBIfam" id="NF033543">
    <property type="entry name" value="transpos_IS256"/>
    <property type="match status" value="1"/>
</dbReference>
<proteinExistence type="predicted"/>
<keyword evidence="1" id="KW-0815">Transposition</keyword>
<gene>
    <name evidence="4" type="ORF">S01H4_14197</name>
</gene>
<dbReference type="GO" id="GO:0004803">
    <property type="term" value="F:transposase activity"/>
    <property type="evidence" value="ECO:0007669"/>
    <property type="project" value="InterPro"/>
</dbReference>
<evidence type="ECO:0000256" key="2">
    <source>
        <dbReference type="ARBA" id="ARBA00023125"/>
    </source>
</evidence>
<accession>X0YTB7</accession>
<dbReference type="PANTHER" id="PTHR33217">
    <property type="entry name" value="TRANSPOSASE FOR INSERTION SEQUENCE ELEMENT IS1081"/>
    <property type="match status" value="1"/>
</dbReference>
<dbReference type="InterPro" id="IPR001207">
    <property type="entry name" value="Transposase_mutator"/>
</dbReference>
<dbReference type="EMBL" id="BART01006229">
    <property type="protein sequence ID" value="GAG59819.1"/>
    <property type="molecule type" value="Genomic_DNA"/>
</dbReference>
<comment type="caution">
    <text evidence="4">The sequence shown here is derived from an EMBL/GenBank/DDBJ whole genome shotgun (WGS) entry which is preliminary data.</text>
</comment>
<sequence length="403" mass="47208">MLKELDFTKHNLSDFRFGLNQIFAGNLIDASRRQMKELMETTLTRELDDYMEMKRYQHSDGRKDYRNGFRHRNLMTTLGLIKEIRVPRSRKRGFEPRVFDRYKRAQHVVDTGILNMYLMGVSTRKVGDILEALFSYTVSATYVSKVSKRLDGDVNTFHNRPLKDDFLYLFLDGIHVKIRHVSKLVKRVILAAYGVRADGSRELIDFRVAKSEGKGAWTSFLEKLKVRGLMGSKLALVISDGCPALWAAAEEVYPFVEHQLCWVHKLRNVSNYCPARHRQQCIAQARQIYLSPTVKIAMRKFREWEKAWRELVPKAVACLGRDIDKLLVFLNCPREHHKKIRTTNVIERQFKEIRRRLRVMGTFPDADSARRMTFSLFAYHNTRWERPNTRIKEIAATHKNKAA</sequence>
<reference evidence="4" key="1">
    <citation type="journal article" date="2014" name="Front. Microbiol.">
        <title>High frequency of phylogenetically diverse reductive dehalogenase-homologous genes in deep subseafloor sedimentary metagenomes.</title>
        <authorList>
            <person name="Kawai M."/>
            <person name="Futagami T."/>
            <person name="Toyoda A."/>
            <person name="Takaki Y."/>
            <person name="Nishi S."/>
            <person name="Hori S."/>
            <person name="Arai W."/>
            <person name="Tsubouchi T."/>
            <person name="Morono Y."/>
            <person name="Uchiyama I."/>
            <person name="Ito T."/>
            <person name="Fujiyama A."/>
            <person name="Inagaki F."/>
            <person name="Takami H."/>
        </authorList>
    </citation>
    <scope>NUCLEOTIDE SEQUENCE</scope>
    <source>
        <strain evidence="4">Expedition CK06-06</strain>
    </source>
</reference>
<evidence type="ECO:0000313" key="4">
    <source>
        <dbReference type="EMBL" id="GAG59819.1"/>
    </source>
</evidence>
<dbReference type="GO" id="GO:0003677">
    <property type="term" value="F:DNA binding"/>
    <property type="evidence" value="ECO:0007669"/>
    <property type="project" value="UniProtKB-KW"/>
</dbReference>
<dbReference type="Pfam" id="PF00872">
    <property type="entry name" value="Transposase_mut"/>
    <property type="match status" value="1"/>
</dbReference>
<keyword evidence="2" id="KW-0238">DNA-binding</keyword>